<evidence type="ECO:0000313" key="2">
    <source>
        <dbReference type="EMBL" id="RUL59337.1"/>
    </source>
</evidence>
<keyword evidence="3" id="KW-1185">Reference proteome</keyword>
<evidence type="ECO:0000256" key="1">
    <source>
        <dbReference type="SAM" id="SignalP"/>
    </source>
</evidence>
<gene>
    <name evidence="2" type="ORF">EHV08_05895</name>
</gene>
<organism evidence="2 3">
    <name type="scientific">Prevotella koreensis</name>
    <dbReference type="NCBI Taxonomy" id="2490854"/>
    <lineage>
        <taxon>Bacteria</taxon>
        <taxon>Pseudomonadati</taxon>
        <taxon>Bacteroidota</taxon>
        <taxon>Bacteroidia</taxon>
        <taxon>Bacteroidales</taxon>
        <taxon>Prevotellaceae</taxon>
        <taxon>Prevotella</taxon>
    </lineage>
</organism>
<accession>A0A432LKI9</accession>
<comment type="caution">
    <text evidence="2">The sequence shown here is derived from an EMBL/GenBank/DDBJ whole genome shotgun (WGS) entry which is preliminary data.</text>
</comment>
<evidence type="ECO:0008006" key="4">
    <source>
        <dbReference type="Google" id="ProtNLM"/>
    </source>
</evidence>
<feature type="chain" id="PRO_5018988496" description="Outer membrane protein beta-barrel domain-containing protein" evidence="1">
    <location>
        <begin position="21"/>
        <end position="197"/>
    </location>
</feature>
<dbReference type="Proteomes" id="UP000278983">
    <property type="component" value="Unassembled WGS sequence"/>
</dbReference>
<protein>
    <recommendedName>
        <fullName evidence="4">Outer membrane protein beta-barrel domain-containing protein</fullName>
    </recommendedName>
</protein>
<dbReference type="RefSeq" id="WP_126678496.1">
    <property type="nucleotide sequence ID" value="NZ_RYYU01000001.1"/>
</dbReference>
<name>A0A432LKI9_9BACT</name>
<dbReference type="EMBL" id="RYYU01000001">
    <property type="protein sequence ID" value="RUL59337.1"/>
    <property type="molecule type" value="Genomic_DNA"/>
</dbReference>
<evidence type="ECO:0000313" key="3">
    <source>
        <dbReference type="Proteomes" id="UP000278983"/>
    </source>
</evidence>
<dbReference type="OrthoDB" id="1034252at2"/>
<proteinExistence type="predicted"/>
<keyword evidence="1" id="KW-0732">Signal</keyword>
<sequence length="197" mass="22072">MKKIILATAIALLTTMPASAQYNNNSTAKPVQNISVELLGPSNWLGLQYDTRVKGNSGWGYSVGLGWGYSEASTLFKVVEQYHLISLVPRANYLIGNKSSKLELGFGTNIGYLTGKTEYDRYTIKEKDDKTYYEYKEHVIEKKNSFTYYFFGNIGYRLQPANGFTLRVGLSPSFGLGGAHTVDDFYLIPYLSFGKSF</sequence>
<reference evidence="2 3" key="1">
    <citation type="submission" date="2018-12" db="EMBL/GenBank/DDBJ databases">
        <title>Genome sequencing of Prevotella sp. KCOM 3155 (= JS262).</title>
        <authorList>
            <person name="Kook J.-K."/>
            <person name="Park S.-N."/>
            <person name="Lim Y.K."/>
        </authorList>
    </citation>
    <scope>NUCLEOTIDE SEQUENCE [LARGE SCALE GENOMIC DNA]</scope>
    <source>
        <strain evidence="2 3">KCOM 3155</strain>
    </source>
</reference>
<dbReference type="AlphaFoldDB" id="A0A432LKI9"/>
<feature type="signal peptide" evidence="1">
    <location>
        <begin position="1"/>
        <end position="20"/>
    </location>
</feature>